<evidence type="ECO:0000256" key="1">
    <source>
        <dbReference type="ARBA" id="ARBA00023125"/>
    </source>
</evidence>
<dbReference type="Proteomes" id="UP000316331">
    <property type="component" value="Unassembled WGS sequence"/>
</dbReference>
<sequence>MPRPRTHDPDAVLDATESLAVRGGPAAVTIRAVAAVTGVSNGALYHTFGSRSGVLGRAWLRAARRFLAVQNELIEAASGSEGDSSTGGKESKGGAQESDSAAEAVRDEAIVAAAEAPSVFAERFPDSSRLLLTVSREQLLGEDLPEDVATEVRAAERALIDLLVRLAQRRWGRRDRRAVEVLTTCLVDLPTAILIRRERIAEPFAREQLRAAVRAVLAVGPPP</sequence>
<gene>
    <name evidence="5" type="ORF">FB390_4504</name>
</gene>
<dbReference type="Pfam" id="PF00440">
    <property type="entry name" value="TetR_N"/>
    <property type="match status" value="1"/>
</dbReference>
<dbReference type="RefSeq" id="WP_141810659.1">
    <property type="nucleotide sequence ID" value="NZ_VFPG01000001.1"/>
</dbReference>
<keyword evidence="1 2" id="KW-0238">DNA-binding</keyword>
<feature type="domain" description="HTH tetR-type" evidence="4">
    <location>
        <begin position="6"/>
        <end position="66"/>
    </location>
</feature>
<dbReference type="GO" id="GO:0003677">
    <property type="term" value="F:DNA binding"/>
    <property type="evidence" value="ECO:0007669"/>
    <property type="project" value="UniProtKB-UniRule"/>
</dbReference>
<accession>A0A543FG19</accession>
<feature type="region of interest" description="Disordered" evidence="3">
    <location>
        <begin position="77"/>
        <end position="100"/>
    </location>
</feature>
<name>A0A543FG19_9NOCA</name>
<evidence type="ECO:0000313" key="5">
    <source>
        <dbReference type="EMBL" id="TQM32805.1"/>
    </source>
</evidence>
<proteinExistence type="predicted"/>
<dbReference type="PROSITE" id="PS50977">
    <property type="entry name" value="HTH_TETR_2"/>
    <property type="match status" value="1"/>
</dbReference>
<evidence type="ECO:0000313" key="6">
    <source>
        <dbReference type="Proteomes" id="UP000316331"/>
    </source>
</evidence>
<reference evidence="5 6" key="1">
    <citation type="submission" date="2019-06" db="EMBL/GenBank/DDBJ databases">
        <title>Sequencing the genomes of 1000 actinobacteria strains.</title>
        <authorList>
            <person name="Klenk H.-P."/>
        </authorList>
    </citation>
    <scope>NUCLEOTIDE SEQUENCE [LARGE SCALE GENOMIC DNA]</scope>
    <source>
        <strain evidence="5 6">DSM 103495</strain>
    </source>
</reference>
<protein>
    <submittedName>
        <fullName evidence="5">TetR family transcriptional regulator</fullName>
    </submittedName>
</protein>
<dbReference type="EMBL" id="VFPG01000001">
    <property type="protein sequence ID" value="TQM32805.1"/>
    <property type="molecule type" value="Genomic_DNA"/>
</dbReference>
<organism evidence="5 6">
    <name type="scientific">Nocardia bhagyanarayanae</name>
    <dbReference type="NCBI Taxonomy" id="1215925"/>
    <lineage>
        <taxon>Bacteria</taxon>
        <taxon>Bacillati</taxon>
        <taxon>Actinomycetota</taxon>
        <taxon>Actinomycetes</taxon>
        <taxon>Mycobacteriales</taxon>
        <taxon>Nocardiaceae</taxon>
        <taxon>Nocardia</taxon>
    </lineage>
</organism>
<dbReference type="OrthoDB" id="4377220at2"/>
<dbReference type="InterPro" id="IPR001647">
    <property type="entry name" value="HTH_TetR"/>
</dbReference>
<keyword evidence="6" id="KW-1185">Reference proteome</keyword>
<comment type="caution">
    <text evidence="5">The sequence shown here is derived from an EMBL/GenBank/DDBJ whole genome shotgun (WGS) entry which is preliminary data.</text>
</comment>
<dbReference type="InterPro" id="IPR009057">
    <property type="entry name" value="Homeodomain-like_sf"/>
</dbReference>
<dbReference type="Gene3D" id="1.10.357.10">
    <property type="entry name" value="Tetracycline Repressor, domain 2"/>
    <property type="match status" value="1"/>
</dbReference>
<evidence type="ECO:0000259" key="4">
    <source>
        <dbReference type="PROSITE" id="PS50977"/>
    </source>
</evidence>
<dbReference type="SUPFAM" id="SSF46689">
    <property type="entry name" value="Homeodomain-like"/>
    <property type="match status" value="1"/>
</dbReference>
<feature type="DNA-binding region" description="H-T-H motif" evidence="2">
    <location>
        <begin position="29"/>
        <end position="48"/>
    </location>
</feature>
<dbReference type="AlphaFoldDB" id="A0A543FG19"/>
<evidence type="ECO:0000256" key="3">
    <source>
        <dbReference type="SAM" id="MobiDB-lite"/>
    </source>
</evidence>
<evidence type="ECO:0000256" key="2">
    <source>
        <dbReference type="PROSITE-ProRule" id="PRU00335"/>
    </source>
</evidence>